<dbReference type="PANTHER" id="PTHR12011:SF347">
    <property type="entry name" value="FI21270P1-RELATED"/>
    <property type="match status" value="1"/>
</dbReference>
<feature type="domain" description="GAIN-B" evidence="7">
    <location>
        <begin position="110"/>
        <end position="287"/>
    </location>
</feature>
<dbReference type="InterPro" id="IPR017981">
    <property type="entry name" value="GPCR_2-like_7TM"/>
</dbReference>
<organism evidence="9 10">
    <name type="scientific">Penaeus vannamei</name>
    <name type="common">Whiteleg shrimp</name>
    <name type="synonym">Litopenaeus vannamei</name>
    <dbReference type="NCBI Taxonomy" id="6689"/>
    <lineage>
        <taxon>Eukaryota</taxon>
        <taxon>Metazoa</taxon>
        <taxon>Ecdysozoa</taxon>
        <taxon>Arthropoda</taxon>
        <taxon>Crustacea</taxon>
        <taxon>Multicrustacea</taxon>
        <taxon>Malacostraca</taxon>
        <taxon>Eumalacostraca</taxon>
        <taxon>Eucarida</taxon>
        <taxon>Decapoda</taxon>
        <taxon>Dendrobranchiata</taxon>
        <taxon>Penaeoidea</taxon>
        <taxon>Penaeidae</taxon>
        <taxon>Penaeus</taxon>
    </lineage>
</organism>
<feature type="transmembrane region" description="Helical" evidence="6">
    <location>
        <begin position="405"/>
        <end position="426"/>
    </location>
</feature>
<dbReference type="Gene3D" id="1.20.1070.10">
    <property type="entry name" value="Rhodopsin 7-helix transmembrane proteins"/>
    <property type="match status" value="1"/>
</dbReference>
<dbReference type="Gene3D" id="2.60.220.50">
    <property type="match status" value="1"/>
</dbReference>
<evidence type="ECO:0000259" key="8">
    <source>
        <dbReference type="PROSITE" id="PS50261"/>
    </source>
</evidence>
<evidence type="ECO:0000313" key="10">
    <source>
        <dbReference type="Proteomes" id="UP000283509"/>
    </source>
</evidence>
<dbReference type="SMART" id="SM00303">
    <property type="entry name" value="GPS"/>
    <property type="match status" value="1"/>
</dbReference>
<keyword evidence="5" id="KW-1015">Disulfide bond</keyword>
<feature type="transmembrane region" description="Helical" evidence="6">
    <location>
        <begin position="372"/>
        <end position="393"/>
    </location>
</feature>
<gene>
    <name evidence="9" type="ORF">C7M84_011337</name>
</gene>
<keyword evidence="2 6" id="KW-0812">Transmembrane</keyword>
<evidence type="ECO:0000256" key="6">
    <source>
        <dbReference type="SAM" id="Phobius"/>
    </source>
</evidence>
<name>A0A423T298_PENVA</name>
<feature type="transmembrane region" description="Helical" evidence="6">
    <location>
        <begin position="494"/>
        <end position="527"/>
    </location>
</feature>
<evidence type="ECO:0000313" key="9">
    <source>
        <dbReference type="EMBL" id="ROT70378.1"/>
    </source>
</evidence>
<dbReference type="GO" id="GO:0007166">
    <property type="term" value="P:cell surface receptor signaling pathway"/>
    <property type="evidence" value="ECO:0007669"/>
    <property type="project" value="InterPro"/>
</dbReference>
<dbReference type="PROSITE" id="PS50261">
    <property type="entry name" value="G_PROTEIN_RECEP_F2_4"/>
    <property type="match status" value="1"/>
</dbReference>
<feature type="transmembrane region" description="Helical" evidence="6">
    <location>
        <begin position="303"/>
        <end position="325"/>
    </location>
</feature>
<dbReference type="Pfam" id="PF01825">
    <property type="entry name" value="GPS"/>
    <property type="match status" value="1"/>
</dbReference>
<keyword evidence="10" id="KW-1185">Reference proteome</keyword>
<dbReference type="PANTHER" id="PTHR12011">
    <property type="entry name" value="ADHESION G-PROTEIN COUPLED RECEPTOR"/>
    <property type="match status" value="1"/>
</dbReference>
<dbReference type="InterPro" id="IPR000203">
    <property type="entry name" value="GPS"/>
</dbReference>
<dbReference type="OrthoDB" id="6374554at2759"/>
<feature type="domain" description="G-protein coupled receptors family 2 profile 2" evidence="8">
    <location>
        <begin position="301"/>
        <end position="509"/>
    </location>
</feature>
<proteinExistence type="predicted"/>
<dbReference type="GO" id="GO:0004930">
    <property type="term" value="F:G protein-coupled receptor activity"/>
    <property type="evidence" value="ECO:0007669"/>
    <property type="project" value="InterPro"/>
</dbReference>
<protein>
    <submittedName>
        <fullName evidence="9">Latrophilin-like protein 2</fullName>
    </submittedName>
</protein>
<dbReference type="Proteomes" id="UP000283509">
    <property type="component" value="Unassembled WGS sequence"/>
</dbReference>
<evidence type="ECO:0000256" key="3">
    <source>
        <dbReference type="ARBA" id="ARBA00022989"/>
    </source>
</evidence>
<dbReference type="InterPro" id="IPR046338">
    <property type="entry name" value="GAIN_dom_sf"/>
</dbReference>
<sequence length="574" mass="63957">MTVMPVARQNETKTAFYPKAATTAETPETRCSETSTCDLVAAVNDLQTAVAELNRTLNESLAEDLGNNVLEEAAKVWDQRETKQEEAFTVIEEAMTSASIAIANSLTNCTKNFTSEKLHMQVSSKPLSYYSKAEARRYETPDRGTTVVLPEQLYRDRVGEDGFVRVIVVSYETHLGFNDSNPPDLSEESKDEFTAWDQQISRIISVTVVGTGDWRSATGEHVRLNFSHVNASDHLPTTTPRCVWWDKRSRGWNTSGCFASLSSDRFTECSCDHLTSFSLLVDVWGRREDPGWTEGPGYEASRWLGTAGCAASLLCLALSLAVIVAHKPLRSSLCWRIRGQLCLSLLLAYGLVLVAVGVVGRGAWWCRAVGVLLHYWLLCAFSWGALEAFNMYLKFVKVWRTQRALFKSYLGAGYGFPVVVVGLTLAVTQGRGYSTVGICWLASKEIMWSFIGLLMAILAMNLLVFLLVIRILVKNVRERKRFLHKTDAGIRGRIWGSATIFSTLGFAWVTGVVHVAFGVWIFVFGILMDAKIRREIKDLLIPPKADCGVSVRAVQSSRETDKYDVTFTPSRTEE</sequence>
<dbReference type="Pfam" id="PF00002">
    <property type="entry name" value="7tm_2"/>
    <property type="match status" value="1"/>
</dbReference>
<feature type="transmembrane region" description="Helical" evidence="6">
    <location>
        <begin position="446"/>
        <end position="473"/>
    </location>
</feature>
<dbReference type="GO" id="GO:0005886">
    <property type="term" value="C:plasma membrane"/>
    <property type="evidence" value="ECO:0007669"/>
    <property type="project" value="TreeGrafter"/>
</dbReference>
<dbReference type="InterPro" id="IPR000832">
    <property type="entry name" value="GPCR_2_secretin-like"/>
</dbReference>
<comment type="caution">
    <text evidence="9">The sequence shown here is derived from an EMBL/GenBank/DDBJ whole genome shotgun (WGS) entry which is preliminary data.</text>
</comment>
<dbReference type="EMBL" id="QCYY01002435">
    <property type="protein sequence ID" value="ROT70378.1"/>
    <property type="molecule type" value="Genomic_DNA"/>
</dbReference>
<dbReference type="PRINTS" id="PR00249">
    <property type="entry name" value="GPCRSECRETIN"/>
</dbReference>
<dbReference type="PROSITE" id="PS50221">
    <property type="entry name" value="GAIN_B"/>
    <property type="match status" value="1"/>
</dbReference>
<reference evidence="9 10" key="1">
    <citation type="submission" date="2018-04" db="EMBL/GenBank/DDBJ databases">
        <authorList>
            <person name="Zhang X."/>
            <person name="Yuan J."/>
            <person name="Li F."/>
            <person name="Xiang J."/>
        </authorList>
    </citation>
    <scope>NUCLEOTIDE SEQUENCE [LARGE SCALE GENOMIC DNA]</scope>
    <source>
        <tissue evidence="9">Muscle</tissue>
    </source>
</reference>
<dbReference type="AlphaFoldDB" id="A0A423T298"/>
<keyword evidence="3 6" id="KW-1133">Transmembrane helix</keyword>
<reference evidence="9 10" key="2">
    <citation type="submission" date="2019-01" db="EMBL/GenBank/DDBJ databases">
        <title>The decoding of complex shrimp genome reveals the adaptation for benthos swimmer, frequently molting mechanism and breeding impact on genome.</title>
        <authorList>
            <person name="Sun Y."/>
            <person name="Gao Y."/>
            <person name="Yu Y."/>
        </authorList>
    </citation>
    <scope>NUCLEOTIDE SEQUENCE [LARGE SCALE GENOMIC DNA]</scope>
    <source>
        <tissue evidence="9">Muscle</tissue>
    </source>
</reference>
<evidence type="ECO:0000256" key="2">
    <source>
        <dbReference type="ARBA" id="ARBA00022692"/>
    </source>
</evidence>
<evidence type="ECO:0000259" key="7">
    <source>
        <dbReference type="PROSITE" id="PS50221"/>
    </source>
</evidence>
<evidence type="ECO:0000256" key="1">
    <source>
        <dbReference type="ARBA" id="ARBA00004141"/>
    </source>
</evidence>
<feature type="transmembrane region" description="Helical" evidence="6">
    <location>
        <begin position="337"/>
        <end position="360"/>
    </location>
</feature>
<evidence type="ECO:0000256" key="4">
    <source>
        <dbReference type="ARBA" id="ARBA00023136"/>
    </source>
</evidence>
<accession>A0A423T298</accession>
<dbReference type="InterPro" id="IPR057244">
    <property type="entry name" value="GAIN_B"/>
</dbReference>
<evidence type="ECO:0000256" key="5">
    <source>
        <dbReference type="ARBA" id="ARBA00023157"/>
    </source>
</evidence>
<keyword evidence="4 6" id="KW-0472">Membrane</keyword>
<comment type="subcellular location">
    <subcellularLocation>
        <location evidence="1">Membrane</location>
        <topology evidence="1">Multi-pass membrane protein</topology>
    </subcellularLocation>
</comment>